<gene>
    <name evidence="1" type="ORF">LTR09_007108</name>
</gene>
<dbReference type="AlphaFoldDB" id="A0AAJ0DDG6"/>
<protein>
    <submittedName>
        <fullName evidence="1">Uncharacterized protein</fullName>
    </submittedName>
</protein>
<accession>A0AAJ0DDG6</accession>
<organism evidence="1 2">
    <name type="scientific">Extremus antarcticus</name>
    <dbReference type="NCBI Taxonomy" id="702011"/>
    <lineage>
        <taxon>Eukaryota</taxon>
        <taxon>Fungi</taxon>
        <taxon>Dikarya</taxon>
        <taxon>Ascomycota</taxon>
        <taxon>Pezizomycotina</taxon>
        <taxon>Dothideomycetes</taxon>
        <taxon>Dothideomycetidae</taxon>
        <taxon>Mycosphaerellales</taxon>
        <taxon>Extremaceae</taxon>
        <taxon>Extremus</taxon>
    </lineage>
</organism>
<dbReference type="Proteomes" id="UP001271007">
    <property type="component" value="Unassembled WGS sequence"/>
</dbReference>
<evidence type="ECO:0000313" key="1">
    <source>
        <dbReference type="EMBL" id="KAK3051808.1"/>
    </source>
</evidence>
<reference evidence="1" key="1">
    <citation type="submission" date="2023-04" db="EMBL/GenBank/DDBJ databases">
        <title>Black Yeasts Isolated from many extreme environments.</title>
        <authorList>
            <person name="Coleine C."/>
            <person name="Stajich J.E."/>
            <person name="Selbmann L."/>
        </authorList>
    </citation>
    <scope>NUCLEOTIDE SEQUENCE</scope>
    <source>
        <strain evidence="1">CCFEE 5312</strain>
    </source>
</reference>
<dbReference type="EMBL" id="JAWDJX010000024">
    <property type="protein sequence ID" value="KAK3051808.1"/>
    <property type="molecule type" value="Genomic_DNA"/>
</dbReference>
<keyword evidence="2" id="KW-1185">Reference proteome</keyword>
<proteinExistence type="predicted"/>
<comment type="caution">
    <text evidence="1">The sequence shown here is derived from an EMBL/GenBank/DDBJ whole genome shotgun (WGS) entry which is preliminary data.</text>
</comment>
<evidence type="ECO:0000313" key="2">
    <source>
        <dbReference type="Proteomes" id="UP001271007"/>
    </source>
</evidence>
<name>A0AAJ0DDG6_9PEZI</name>
<sequence>MEQSPTSTYTYAVRIAALACVPVQLGQNWFSEMKKMVDLVSLKGYVITAVTGGGAPKDNDIRHRTQRLSAQNCEVFFQHDSKGTLRANDGEDPKMSANSLPQSALNVLLIAITTATPKFGLSFYDEYHQAFSESRVLAATAPSDSILLDRAPAFYMTGTLIDNNLAVPVVALKILQRHYEWTGKEGIDVGSIENEGEVVKCLSSCWWVNIKAGVASVNAVVNSYGKNTIQDRVLKSAARTISGVAATVDNYVFNKSSRTQWLNGRPATAMPSHQHKDVDIPLDDRYLPAMTSLCKQQQATAHLIWKADRKAYLAMSEEEKEAVEEPPSEE</sequence>